<keyword evidence="1" id="KW-0812">Transmembrane</keyword>
<name>A0AAE9AX24_9ACTN</name>
<reference evidence="2 3" key="1">
    <citation type="submission" date="2019-03" db="EMBL/GenBank/DDBJ databases">
        <title>Comparative genomic analyses of the sweetpotato soil rot pathogen, Streptomyces ipomoeae.</title>
        <authorList>
            <person name="Ruschel Soares N."/>
            <person name="Badger J.H."/>
            <person name="Huguet-Tapia J.C."/>
            <person name="Clark C.A."/>
            <person name="Pettis G.S."/>
        </authorList>
    </citation>
    <scope>NUCLEOTIDE SEQUENCE [LARGE SCALE GENOMIC DNA]</scope>
    <source>
        <strain evidence="2 3">88-35</strain>
    </source>
</reference>
<dbReference type="RefSeq" id="WP_141585051.1">
    <property type="nucleotide sequence ID" value="NZ_JARAVA010000445.1"/>
</dbReference>
<dbReference type="Proteomes" id="UP000318720">
    <property type="component" value="Unassembled WGS sequence"/>
</dbReference>
<dbReference type="EMBL" id="SPAZ01000269">
    <property type="protein sequence ID" value="TQE23715.1"/>
    <property type="molecule type" value="Genomic_DNA"/>
</dbReference>
<sequence length="130" mass="14370">MADHDADAGGTLRVFQNDWLWSSWLLLRLVLLGSFPLAAALALTHTFLPSSCRDGDVLALRMGGFSPIVMDAEEDSRRELSFDWRCIKRDAGDSDGAVKTVFDVTSVTDRSDPACRWWPEFAVDHGLTGP</sequence>
<comment type="caution">
    <text evidence="2">The sequence shown here is derived from an EMBL/GenBank/DDBJ whole genome shotgun (WGS) entry which is preliminary data.</text>
</comment>
<gene>
    <name evidence="2" type="ORF">Sipo8835_34460</name>
</gene>
<keyword evidence="1" id="KW-0472">Membrane</keyword>
<organism evidence="2 3">
    <name type="scientific">Streptomyces ipomoeae</name>
    <dbReference type="NCBI Taxonomy" id="103232"/>
    <lineage>
        <taxon>Bacteria</taxon>
        <taxon>Bacillati</taxon>
        <taxon>Actinomycetota</taxon>
        <taxon>Actinomycetes</taxon>
        <taxon>Kitasatosporales</taxon>
        <taxon>Streptomycetaceae</taxon>
        <taxon>Streptomyces</taxon>
    </lineage>
</organism>
<proteinExistence type="predicted"/>
<evidence type="ECO:0000256" key="1">
    <source>
        <dbReference type="SAM" id="Phobius"/>
    </source>
</evidence>
<evidence type="ECO:0000313" key="3">
    <source>
        <dbReference type="Proteomes" id="UP000318720"/>
    </source>
</evidence>
<keyword evidence="1" id="KW-1133">Transmembrane helix</keyword>
<evidence type="ECO:0000313" key="2">
    <source>
        <dbReference type="EMBL" id="TQE23715.1"/>
    </source>
</evidence>
<accession>A0AAE9AX24</accession>
<dbReference type="AlphaFoldDB" id="A0AAE9AX24"/>
<feature type="transmembrane region" description="Helical" evidence="1">
    <location>
        <begin position="20"/>
        <end position="43"/>
    </location>
</feature>
<protein>
    <submittedName>
        <fullName evidence="2">Uncharacterized protein</fullName>
    </submittedName>
</protein>